<dbReference type="GO" id="GO:0051301">
    <property type="term" value="P:cell division"/>
    <property type="evidence" value="ECO:0007669"/>
    <property type="project" value="InterPro"/>
</dbReference>
<feature type="transmembrane region" description="Helical" evidence="8">
    <location>
        <begin position="217"/>
        <end position="235"/>
    </location>
</feature>
<feature type="transmembrane region" description="Helical" evidence="8">
    <location>
        <begin position="242"/>
        <end position="261"/>
    </location>
</feature>
<evidence type="ECO:0000313" key="10">
    <source>
        <dbReference type="Proteomes" id="UP000000723"/>
    </source>
</evidence>
<reference evidence="10" key="1">
    <citation type="journal article" date="2008" name="Science">
        <title>Genome of an endosymbiont coupling N2 fixation to cellulolysis within RT protist cells in termite gut.</title>
        <authorList>
            <person name="Hongoh Y."/>
            <person name="Sharma V.K."/>
            <person name="Prakash T."/>
            <person name="Noda S."/>
            <person name="Toh H."/>
            <person name="Taylor T.D."/>
            <person name="Kudo T."/>
            <person name="Sakaki Y."/>
            <person name="Toyoda A."/>
            <person name="Hattori M."/>
            <person name="Ohkuma M."/>
        </authorList>
    </citation>
    <scope>NUCLEOTIDE SEQUENCE [LARGE SCALE GENOMIC DNA]</scope>
</reference>
<feature type="transmembrane region" description="Helical" evidence="8">
    <location>
        <begin position="293"/>
        <end position="311"/>
    </location>
</feature>
<feature type="transmembrane region" description="Helical" evidence="8">
    <location>
        <begin position="79"/>
        <end position="99"/>
    </location>
</feature>
<proteinExistence type="predicted"/>
<feature type="transmembrane region" description="Helical" evidence="8">
    <location>
        <begin position="188"/>
        <end position="211"/>
    </location>
</feature>
<dbReference type="Pfam" id="PF01098">
    <property type="entry name" value="FTSW_RODA_SPOVE"/>
    <property type="match status" value="2"/>
</dbReference>
<evidence type="ECO:0000256" key="7">
    <source>
        <dbReference type="ARBA" id="ARBA00033270"/>
    </source>
</evidence>
<dbReference type="OrthoDB" id="9768187at2"/>
<dbReference type="GO" id="GO:0008360">
    <property type="term" value="P:regulation of cell shape"/>
    <property type="evidence" value="ECO:0007669"/>
    <property type="project" value="UniProtKB-KW"/>
</dbReference>
<dbReference type="EMBL" id="AP010656">
    <property type="protein sequence ID" value="BAG83791.1"/>
    <property type="molecule type" value="Genomic_DNA"/>
</dbReference>
<dbReference type="KEGG" id="aps:CFPG_528"/>
<evidence type="ECO:0000256" key="8">
    <source>
        <dbReference type="SAM" id="Phobius"/>
    </source>
</evidence>
<evidence type="ECO:0000256" key="1">
    <source>
        <dbReference type="ARBA" id="ARBA00004141"/>
    </source>
</evidence>
<dbReference type="AlphaFoldDB" id="B6YRG9"/>
<dbReference type="PROSITE" id="PS00428">
    <property type="entry name" value="FTSW_RODA_SPOVE"/>
    <property type="match status" value="1"/>
</dbReference>
<keyword evidence="10" id="KW-1185">Reference proteome</keyword>
<dbReference type="HOGENOM" id="CLU_029243_2_2_10"/>
<dbReference type="GO" id="GO:0005886">
    <property type="term" value="C:plasma membrane"/>
    <property type="evidence" value="ECO:0007669"/>
    <property type="project" value="TreeGrafter"/>
</dbReference>
<dbReference type="GO" id="GO:0032153">
    <property type="term" value="C:cell division site"/>
    <property type="evidence" value="ECO:0007669"/>
    <property type="project" value="TreeGrafter"/>
</dbReference>
<dbReference type="Proteomes" id="UP000000723">
    <property type="component" value="Chromosome"/>
</dbReference>
<keyword evidence="2 8" id="KW-0812">Transmembrane</keyword>
<evidence type="ECO:0000256" key="5">
    <source>
        <dbReference type="ARBA" id="ARBA00023136"/>
    </source>
</evidence>
<evidence type="ECO:0000256" key="6">
    <source>
        <dbReference type="ARBA" id="ARBA00032370"/>
    </source>
</evidence>
<name>B6YRG9_AZOPC</name>
<keyword evidence="3" id="KW-0133">Cell shape</keyword>
<keyword evidence="5 8" id="KW-0472">Membrane</keyword>
<dbReference type="PANTHER" id="PTHR30474:SF1">
    <property type="entry name" value="PEPTIDOGLYCAN GLYCOSYLTRANSFERASE MRDB"/>
    <property type="match status" value="1"/>
</dbReference>
<feature type="transmembrane region" description="Helical" evidence="8">
    <location>
        <begin position="15"/>
        <end position="34"/>
    </location>
</feature>
<evidence type="ECO:0000313" key="9">
    <source>
        <dbReference type="EMBL" id="BAG83791.1"/>
    </source>
</evidence>
<dbReference type="InterPro" id="IPR018365">
    <property type="entry name" value="Cell_cycle_FtsW-rel_CS"/>
</dbReference>
<dbReference type="GO" id="GO:0015648">
    <property type="term" value="F:lipid-linked peptidoglycan transporter activity"/>
    <property type="evidence" value="ECO:0007669"/>
    <property type="project" value="TreeGrafter"/>
</dbReference>
<dbReference type="InterPro" id="IPR001182">
    <property type="entry name" value="FtsW/RodA"/>
</dbReference>
<feature type="transmembrane region" description="Helical" evidence="8">
    <location>
        <begin position="454"/>
        <end position="473"/>
    </location>
</feature>
<feature type="transmembrane region" description="Helical" evidence="8">
    <location>
        <begin position="267"/>
        <end position="286"/>
    </location>
</feature>
<feature type="transmembrane region" description="Helical" evidence="8">
    <location>
        <begin position="165"/>
        <end position="181"/>
    </location>
</feature>
<dbReference type="RefSeq" id="WP_012573552.1">
    <property type="nucleotide sequence ID" value="NC_011565.1"/>
</dbReference>
<evidence type="ECO:0000256" key="4">
    <source>
        <dbReference type="ARBA" id="ARBA00022989"/>
    </source>
</evidence>
<comment type="subcellular location">
    <subcellularLocation>
        <location evidence="1">Membrane</location>
        <topology evidence="1">Multi-pass membrane protein</topology>
    </subcellularLocation>
</comment>
<dbReference type="eggNOG" id="COG0772">
    <property type="taxonomic scope" value="Bacteria"/>
</dbReference>
<evidence type="ECO:0000256" key="3">
    <source>
        <dbReference type="ARBA" id="ARBA00022960"/>
    </source>
</evidence>
<sequence>MLYGKNSVWNTLDWLTVRVYLVLVLIGWFCIYAASYECNTGRFDFSNRASMQMVWILSSLCIAFVLLMIEGNWYEVFAFGIYIAVMLLLIVTVFVATPIKGSCSWLTLGAVRIQPAEFAKFATALAVAKVMGRYQFDISKKRSIISLLGLVFLPISLILLQRETGSALVFFVFFLVFYREGMSGKILLIGFSAALIFVLVVRFPFVVVSSISCGELLGMGFIIFCVMGLLLQYNYSRELKHVKYLFCAVLGTTVVSISMFLFTSFNVYWIILSFFVSICFYFLFLFMKNRFSIYLWIVLFIIGSFSFLYSTDYIFDNVLELHQKNRVQVALGIIDDPRGAGYNVNQSKIAIGSGGFKGKGYLRGTQTELKYVPEQETDFIFCTLGEEMGFIGSVTVLVLFLILIIRLVWLAEKQQRVFIRVYGYSVACIIFFHFAINIGMVLGITPVIGIPLSFLSYGGSSLWSFTILLFIFLRLDTSKRFGKGDLLKFKFST</sequence>
<accession>B6YRG9</accession>
<dbReference type="PANTHER" id="PTHR30474">
    <property type="entry name" value="CELL CYCLE PROTEIN"/>
    <property type="match status" value="1"/>
</dbReference>
<gene>
    <name evidence="9" type="ordered locus">CFPG_528</name>
</gene>
<keyword evidence="4 8" id="KW-1133">Transmembrane helix</keyword>
<feature type="transmembrane region" description="Helical" evidence="8">
    <location>
        <begin position="388"/>
        <end position="409"/>
    </location>
</feature>
<feature type="transmembrane region" description="Helical" evidence="8">
    <location>
        <begin position="143"/>
        <end position="159"/>
    </location>
</feature>
<organism evidence="9 10">
    <name type="scientific">Azobacteroides pseudotrichonymphae genomovar. CFP2</name>
    <dbReference type="NCBI Taxonomy" id="511995"/>
    <lineage>
        <taxon>Bacteria</taxon>
        <taxon>Pseudomonadati</taxon>
        <taxon>Bacteroidota</taxon>
        <taxon>Bacteroidia</taxon>
        <taxon>Bacteroidales</taxon>
        <taxon>Candidatus Azobacteroides</taxon>
    </lineage>
</organism>
<feature type="transmembrane region" description="Helical" evidence="8">
    <location>
        <begin position="54"/>
        <end position="73"/>
    </location>
</feature>
<dbReference type="STRING" id="511995.CFPG_528"/>
<feature type="transmembrane region" description="Helical" evidence="8">
    <location>
        <begin position="421"/>
        <end position="448"/>
    </location>
</feature>
<dbReference type="NCBIfam" id="NF037961">
    <property type="entry name" value="RodA_shape"/>
    <property type="match status" value="2"/>
</dbReference>
<protein>
    <recommendedName>
        <fullName evidence="7">Cell wall polymerase</fullName>
    </recommendedName>
    <alternativeName>
        <fullName evidence="6">Peptidoglycan polymerase</fullName>
    </alternativeName>
</protein>
<evidence type="ECO:0000256" key="2">
    <source>
        <dbReference type="ARBA" id="ARBA00022692"/>
    </source>
</evidence>